<evidence type="ECO:0000313" key="9">
    <source>
        <dbReference type="EMBL" id="CAB4646022.1"/>
    </source>
</evidence>
<protein>
    <recommendedName>
        <fullName evidence="3">leucyl aminopeptidase</fullName>
        <ecNumber evidence="3">3.4.11.1</ecNumber>
    </recommendedName>
</protein>
<dbReference type="AlphaFoldDB" id="A0A6J6K9E7"/>
<keyword evidence="6" id="KW-0378">Hydrolase</keyword>
<organism evidence="9">
    <name type="scientific">freshwater metagenome</name>
    <dbReference type="NCBI Taxonomy" id="449393"/>
    <lineage>
        <taxon>unclassified sequences</taxon>
        <taxon>metagenomes</taxon>
        <taxon>ecological metagenomes</taxon>
    </lineage>
</organism>
<dbReference type="Gene3D" id="3.40.630.10">
    <property type="entry name" value="Zn peptidases"/>
    <property type="match status" value="1"/>
</dbReference>
<dbReference type="InterPro" id="IPR043472">
    <property type="entry name" value="Macro_dom-like"/>
</dbReference>
<dbReference type="InterPro" id="IPR008283">
    <property type="entry name" value="Peptidase_M17_N"/>
</dbReference>
<evidence type="ECO:0000256" key="1">
    <source>
        <dbReference type="ARBA" id="ARBA00000135"/>
    </source>
</evidence>
<dbReference type="SUPFAM" id="SSF52949">
    <property type="entry name" value="Macro domain-like"/>
    <property type="match status" value="1"/>
</dbReference>
<dbReference type="Pfam" id="PF00883">
    <property type="entry name" value="Peptidase_M17"/>
    <property type="match status" value="1"/>
</dbReference>
<evidence type="ECO:0000313" key="8">
    <source>
        <dbReference type="EMBL" id="CAB4643102.1"/>
    </source>
</evidence>
<name>A0A6J6K9E7_9ZZZZ</name>
<dbReference type="GO" id="GO:0005737">
    <property type="term" value="C:cytoplasm"/>
    <property type="evidence" value="ECO:0007669"/>
    <property type="project" value="InterPro"/>
</dbReference>
<dbReference type="Gene3D" id="3.40.220.10">
    <property type="entry name" value="Leucine Aminopeptidase, subunit E, domain 1"/>
    <property type="match status" value="1"/>
</dbReference>
<dbReference type="EMBL" id="CAEZWD010000013">
    <property type="protein sequence ID" value="CAB4643102.1"/>
    <property type="molecule type" value="Genomic_DNA"/>
</dbReference>
<accession>A0A6J6K9E7</accession>
<dbReference type="InterPro" id="IPR023042">
    <property type="entry name" value="Peptidase_M17_leu_NH2_pept"/>
</dbReference>
<dbReference type="EC" id="3.4.11.1" evidence="3"/>
<dbReference type="InterPro" id="IPR000819">
    <property type="entry name" value="Peptidase_M17_C"/>
</dbReference>
<dbReference type="EMBL" id="CAEZWI010000014">
    <property type="protein sequence ID" value="CAB4646022.1"/>
    <property type="molecule type" value="Genomic_DNA"/>
</dbReference>
<dbReference type="NCBIfam" id="NF002073">
    <property type="entry name" value="PRK00913.1-2"/>
    <property type="match status" value="1"/>
</dbReference>
<dbReference type="InterPro" id="IPR011356">
    <property type="entry name" value="Leucine_aapep/pepB"/>
</dbReference>
<dbReference type="HAMAP" id="MF_00181">
    <property type="entry name" value="Cytosol_peptidase_M17"/>
    <property type="match status" value="1"/>
</dbReference>
<dbReference type="Pfam" id="PF02789">
    <property type="entry name" value="Peptidase_M17_N"/>
    <property type="match status" value="1"/>
</dbReference>
<dbReference type="PRINTS" id="PR00481">
    <property type="entry name" value="LAMNOPPTDASE"/>
</dbReference>
<dbReference type="PANTHER" id="PTHR11963">
    <property type="entry name" value="LEUCINE AMINOPEPTIDASE-RELATED"/>
    <property type="match status" value="1"/>
</dbReference>
<dbReference type="GO" id="GO:0030145">
    <property type="term" value="F:manganese ion binding"/>
    <property type="evidence" value="ECO:0007669"/>
    <property type="project" value="InterPro"/>
</dbReference>
<comment type="catalytic activity">
    <reaction evidence="1">
        <text>Release of an N-terminal amino acid, Xaa-|-Yaa-, in which Xaa is preferably Leu, but may be other amino acids including Pro although not Arg or Lys, and Yaa may be Pro. Amino acid amides and methyl esters are also readily hydrolyzed, but rates on arylamides are exceedingly low.</text>
        <dbReference type="EC" id="3.4.11.1"/>
    </reaction>
</comment>
<evidence type="ECO:0000256" key="2">
    <source>
        <dbReference type="ARBA" id="ARBA00009528"/>
    </source>
</evidence>
<keyword evidence="5" id="KW-0645">Protease</keyword>
<reference evidence="9" key="1">
    <citation type="submission" date="2020-05" db="EMBL/GenBank/DDBJ databases">
        <authorList>
            <person name="Chiriac C."/>
            <person name="Salcher M."/>
            <person name="Ghai R."/>
            <person name="Kavagutti S V."/>
        </authorList>
    </citation>
    <scope>NUCLEOTIDE SEQUENCE</scope>
</reference>
<dbReference type="SUPFAM" id="SSF53187">
    <property type="entry name" value="Zn-dependent exopeptidases"/>
    <property type="match status" value="1"/>
</dbReference>
<sequence>MAITVTPTVPSLTYKTGNPLTSYVNAVVVGLSSDGQLTVVSDSIPKSAATKIAAAFKEVGATGAVDEVTRIPAGAFADAEVLVGVGLGSIKNSISHERLRRASGSAVRSLGGFKKVAIAITAEGPAEAGALLEGAAFGSYAFTEHRSATLKKAKAPVASIALFTAKTRTSEYRDALHRAQVLSEGINFARNLINASPLHLAPADLAREAKAFLAGTKVKVEILDEKALAAGGYGGILGVGQGSTRPPRLIRMEYRPKGATKHVALVGKGITFDTGGISLKPPANMHHMKDDMSGAAAVVSAIRAIADLELNVSVTAYAACAENMPGGGAQRPGDVITTYGGRTIEVLNTDAEGRLVMSDALVRAAEDNPDVVIDIATLTGAAVVALGHRTAGVMGDAEVRDAVKAAADRAGEEFWPMPLPEELRPELDSLVADIANVGSREGGMLSAGWFLKDFIAEGLPWAHLDIAGPAFNPGSPWGYTHKGGVGFGIRTMVAFAEDVMDGTAEI</sequence>
<comment type="similarity">
    <text evidence="2">Belongs to the peptidase M17 family.</text>
</comment>
<evidence type="ECO:0000256" key="6">
    <source>
        <dbReference type="ARBA" id="ARBA00022801"/>
    </source>
</evidence>
<dbReference type="GO" id="GO:0006508">
    <property type="term" value="P:proteolysis"/>
    <property type="evidence" value="ECO:0007669"/>
    <property type="project" value="UniProtKB-KW"/>
</dbReference>
<keyword evidence="4" id="KW-0031">Aminopeptidase</keyword>
<dbReference type="CDD" id="cd00433">
    <property type="entry name" value="Peptidase_M17"/>
    <property type="match status" value="1"/>
</dbReference>
<evidence type="ECO:0000256" key="4">
    <source>
        <dbReference type="ARBA" id="ARBA00022438"/>
    </source>
</evidence>
<dbReference type="PANTHER" id="PTHR11963:SF23">
    <property type="entry name" value="CYTOSOL AMINOPEPTIDASE"/>
    <property type="match status" value="1"/>
</dbReference>
<proteinExistence type="inferred from homology"/>
<evidence type="ECO:0000256" key="3">
    <source>
        <dbReference type="ARBA" id="ARBA00012565"/>
    </source>
</evidence>
<evidence type="ECO:0000259" key="7">
    <source>
        <dbReference type="PROSITE" id="PS00631"/>
    </source>
</evidence>
<dbReference type="GO" id="GO:0070006">
    <property type="term" value="F:metalloaminopeptidase activity"/>
    <property type="evidence" value="ECO:0007669"/>
    <property type="project" value="InterPro"/>
</dbReference>
<feature type="domain" description="Cytosol aminopeptidase" evidence="7">
    <location>
        <begin position="348"/>
        <end position="355"/>
    </location>
</feature>
<gene>
    <name evidence="8" type="ORF">UFOPK2171_00221</name>
    <name evidence="9" type="ORF">UFOPK2237_00223</name>
</gene>
<dbReference type="PROSITE" id="PS00631">
    <property type="entry name" value="CYTOSOL_AP"/>
    <property type="match status" value="1"/>
</dbReference>
<evidence type="ECO:0000256" key="5">
    <source>
        <dbReference type="ARBA" id="ARBA00022670"/>
    </source>
</evidence>